<evidence type="ECO:0000313" key="4">
    <source>
        <dbReference type="Proteomes" id="UP001246576"/>
    </source>
</evidence>
<proteinExistence type="predicted"/>
<feature type="compositionally biased region" description="Low complexity" evidence="1">
    <location>
        <begin position="415"/>
        <end position="437"/>
    </location>
</feature>
<evidence type="ECO:0000256" key="1">
    <source>
        <dbReference type="SAM" id="MobiDB-lite"/>
    </source>
</evidence>
<dbReference type="PROSITE" id="PS51257">
    <property type="entry name" value="PROKAR_LIPOPROTEIN"/>
    <property type="match status" value="1"/>
</dbReference>
<feature type="compositionally biased region" description="Basic and acidic residues" evidence="1">
    <location>
        <begin position="438"/>
        <end position="451"/>
    </location>
</feature>
<dbReference type="EMBL" id="JAVLSJ010000006">
    <property type="protein sequence ID" value="MDR9849203.1"/>
    <property type="molecule type" value="Genomic_DNA"/>
</dbReference>
<evidence type="ECO:0000256" key="2">
    <source>
        <dbReference type="SAM" id="SignalP"/>
    </source>
</evidence>
<feature type="compositionally biased region" description="Basic and acidic residues" evidence="1">
    <location>
        <begin position="490"/>
        <end position="549"/>
    </location>
</feature>
<organism evidence="3 4">
    <name type="scientific">Herbaspirillum huttiense subsp. lycopersici</name>
    <dbReference type="NCBI Taxonomy" id="3074428"/>
    <lineage>
        <taxon>Bacteria</taxon>
        <taxon>Pseudomonadati</taxon>
        <taxon>Pseudomonadota</taxon>
        <taxon>Betaproteobacteria</taxon>
        <taxon>Burkholderiales</taxon>
        <taxon>Oxalobacteraceae</taxon>
        <taxon>Herbaspirillum</taxon>
    </lineage>
</organism>
<protein>
    <submittedName>
        <fullName evidence="3">DUF3300 domain-containing protein</fullName>
    </submittedName>
</protein>
<comment type="caution">
    <text evidence="3">The sequence shown here is derived from an EMBL/GenBank/DDBJ whole genome shotgun (WGS) entry which is preliminary data.</text>
</comment>
<dbReference type="PANTHER" id="PTHR40269:SF1">
    <property type="entry name" value="OUTER MEMBRANE PROTEIN"/>
    <property type="match status" value="1"/>
</dbReference>
<dbReference type="InterPro" id="IPR021728">
    <property type="entry name" value="DUF3300"/>
</dbReference>
<feature type="region of interest" description="Disordered" evidence="1">
    <location>
        <begin position="395"/>
        <end position="549"/>
    </location>
</feature>
<sequence>MTTRNRSSAIIVSASLLGAVLALSACQKQDAVPPTAAAAPAAPTTPPYTPPTAEQLSQMVAPIALFPDKLVAQVLAGASYPDQIVAANQWLGQNGALKGDILQAAEDKQPWDVSVKSLTMFPAVLSQMAANPDWTRSLGDAFVNDPNDVMNAIQALRLRAQQAGNLKSSSQLKVVSTVRSSDTVRVEDAPAPRTVYAGAPVIPPPPQTIVIESSQPDTVYVPAYNPAVVYGPPVPVYPGYAYRPPSPVANEVVVGALSFGVGVFVGEAISHHSDWGWHDWGMHWGGGGGGDRPSGDWQRPAVVYKNTTYVSHSTTVINRVTNNNVTVNNTRVVNNVRNVDERNVNNQTRIDNRHEQVAPAAMSMPHFTASDARPGAMPSLRAQETQQKMALANLHAQPQAQKEAVQAAGARPHQEAPQQAQREQQEQRQLQQQQQEQRAQKEQQAAHEREQAQQNAAQQARQQAEERKAQAMKQENLHPQMQAHAAAAAPREERPQQHEQKAAPERHEAAPHAQEAHAQAKHEPAKHEEDKRANDKHEGEKHEGEKHNG</sequence>
<evidence type="ECO:0000313" key="3">
    <source>
        <dbReference type="EMBL" id="MDR9849203.1"/>
    </source>
</evidence>
<dbReference type="PANTHER" id="PTHR40269">
    <property type="entry name" value="OUTER MEMBRANE PROTEIN-RELATED"/>
    <property type="match status" value="1"/>
</dbReference>
<feature type="chain" id="PRO_5046943643" evidence="2">
    <location>
        <begin position="25"/>
        <end position="549"/>
    </location>
</feature>
<feature type="compositionally biased region" description="Low complexity" evidence="1">
    <location>
        <begin position="452"/>
        <end position="462"/>
    </location>
</feature>
<accession>A0ABU2EN66</accession>
<dbReference type="Proteomes" id="UP001246576">
    <property type="component" value="Unassembled WGS sequence"/>
</dbReference>
<feature type="compositionally biased region" description="Low complexity" evidence="1">
    <location>
        <begin position="471"/>
        <end position="489"/>
    </location>
</feature>
<dbReference type="Pfam" id="PF11737">
    <property type="entry name" value="DUF3300"/>
    <property type="match status" value="1"/>
</dbReference>
<gene>
    <name evidence="3" type="ORF">RI048_13305</name>
</gene>
<dbReference type="RefSeq" id="WP_310840041.1">
    <property type="nucleotide sequence ID" value="NZ_JAVLSJ010000006.1"/>
</dbReference>
<reference evidence="3" key="1">
    <citation type="submission" date="2023-09" db="EMBL/GenBank/DDBJ databases">
        <title>Description of first Herbaspirillum huttiense subsp. nephrolepsisexaltata and Herbaspirillum huttiense subsp. lycopersicon.</title>
        <authorList>
            <person name="Poudel M."/>
            <person name="Sharma A."/>
            <person name="Goss E."/>
            <person name="Tapia J.H."/>
            <person name="Harmon C.M."/>
            <person name="Jones J.B."/>
        </authorList>
    </citation>
    <scope>NUCLEOTIDE SEQUENCE</scope>
    <source>
        <strain evidence="3">SE1</strain>
    </source>
</reference>
<feature type="signal peptide" evidence="2">
    <location>
        <begin position="1"/>
        <end position="24"/>
    </location>
</feature>
<keyword evidence="4" id="KW-1185">Reference proteome</keyword>
<name>A0ABU2EN66_9BURK</name>
<keyword evidence="2" id="KW-0732">Signal</keyword>